<evidence type="ECO:0000256" key="3">
    <source>
        <dbReference type="ARBA" id="ARBA00022723"/>
    </source>
</evidence>
<evidence type="ECO:0000256" key="2">
    <source>
        <dbReference type="ARBA" id="ARBA00022598"/>
    </source>
</evidence>
<dbReference type="PANTHER" id="PTHR42914">
    <property type="entry name" value="7-CYANO-7-DEAZAGUANINE SYNTHASE"/>
    <property type="match status" value="1"/>
</dbReference>
<evidence type="ECO:0000256" key="7">
    <source>
        <dbReference type="ARBA" id="ARBA00037993"/>
    </source>
</evidence>
<keyword evidence="2 10" id="KW-0436">Ligase</keyword>
<name>A0A1F4T912_UNCSA</name>
<comment type="similarity">
    <text evidence="7 10">Belongs to the QueC family.</text>
</comment>
<evidence type="ECO:0000256" key="5">
    <source>
        <dbReference type="ARBA" id="ARBA00022833"/>
    </source>
</evidence>
<dbReference type="PIRSF" id="PIRSF006293">
    <property type="entry name" value="ExsB"/>
    <property type="match status" value="1"/>
</dbReference>
<feature type="binding site" evidence="10">
    <location>
        <position position="185"/>
    </location>
    <ligand>
        <name>Zn(2+)</name>
        <dbReference type="ChEBI" id="CHEBI:29105"/>
    </ligand>
</feature>
<evidence type="ECO:0000256" key="4">
    <source>
        <dbReference type="ARBA" id="ARBA00022741"/>
    </source>
</evidence>
<evidence type="ECO:0000313" key="11">
    <source>
        <dbReference type="EMBL" id="OGC29107.1"/>
    </source>
</evidence>
<evidence type="ECO:0000256" key="9">
    <source>
        <dbReference type="ARBA" id="ARBA00047890"/>
    </source>
</evidence>
<evidence type="ECO:0000256" key="1">
    <source>
        <dbReference type="ARBA" id="ARBA00005061"/>
    </source>
</evidence>
<dbReference type="Pfam" id="PF06508">
    <property type="entry name" value="QueC"/>
    <property type="match status" value="1"/>
</dbReference>
<comment type="cofactor">
    <cofactor evidence="10">
        <name>Zn(2+)</name>
        <dbReference type="ChEBI" id="CHEBI:29105"/>
    </cofactor>
    <text evidence="10">Binds 1 zinc ion per subunit.</text>
</comment>
<dbReference type="GO" id="GO:0016879">
    <property type="term" value="F:ligase activity, forming carbon-nitrogen bonds"/>
    <property type="evidence" value="ECO:0007669"/>
    <property type="project" value="UniProtKB-UniRule"/>
</dbReference>
<keyword evidence="10" id="KW-0671">Queuosine biosynthesis</keyword>
<feature type="binding site" evidence="10">
    <location>
        <position position="196"/>
    </location>
    <ligand>
        <name>Zn(2+)</name>
        <dbReference type="ChEBI" id="CHEBI:29105"/>
    </ligand>
</feature>
<dbReference type="GO" id="GO:0008616">
    <property type="term" value="P:tRNA queuosine(34) biosynthetic process"/>
    <property type="evidence" value="ECO:0007669"/>
    <property type="project" value="UniProtKB-UniRule"/>
</dbReference>
<dbReference type="PANTHER" id="PTHR42914:SF1">
    <property type="entry name" value="7-CYANO-7-DEAZAGUANINE SYNTHASE"/>
    <property type="match status" value="1"/>
</dbReference>
<organism evidence="11 12">
    <name type="scientific">candidate division WOR-1 bacterium RIFOXYB2_FULL_48_7</name>
    <dbReference type="NCBI Taxonomy" id="1802583"/>
    <lineage>
        <taxon>Bacteria</taxon>
        <taxon>Bacillati</taxon>
        <taxon>Saganbacteria</taxon>
    </lineage>
</organism>
<feature type="binding site" evidence="10">
    <location>
        <begin position="8"/>
        <end position="18"/>
    </location>
    <ligand>
        <name>ATP</name>
        <dbReference type="ChEBI" id="CHEBI:30616"/>
    </ligand>
</feature>
<dbReference type="EMBL" id="MEUF01000094">
    <property type="protein sequence ID" value="OGC29107.1"/>
    <property type="molecule type" value="Genomic_DNA"/>
</dbReference>
<dbReference type="EC" id="6.3.4.20" evidence="8 10"/>
<dbReference type="InterPro" id="IPR014729">
    <property type="entry name" value="Rossmann-like_a/b/a_fold"/>
</dbReference>
<sequence>MPQAIVLLSGGLDSTTTLYYAIDKGYDCRALIFDYGQRHRREIRHAVAVARRVKVPYHLLKINLPWKGSALLDPNSRLPITSHKKIGKKIPATYVPARNTIFLSFALSFAEAVGAEAIFIGANAVDFSGYPDCRPTYYRAYEKVIKQGLKSNKIKIITPLIKLTKTQIIKLGRKLGAPLEETWSCYAGGKKPCGVCESCRLRNMGFSAIM</sequence>
<dbReference type="UniPathway" id="UPA00391"/>
<comment type="function">
    <text evidence="10">Catalyzes the ATP-dependent conversion of 7-carboxy-7-deazaguanine (CDG) to 7-cyano-7-deazaguanine (preQ(0)).</text>
</comment>
<dbReference type="HAMAP" id="MF_01633">
    <property type="entry name" value="QueC"/>
    <property type="match status" value="1"/>
</dbReference>
<proteinExistence type="inferred from homology"/>
<keyword evidence="3 10" id="KW-0479">Metal-binding</keyword>
<comment type="pathway">
    <text evidence="1 10">Purine metabolism; 7-cyano-7-deazaguanine biosynthesis.</text>
</comment>
<dbReference type="CDD" id="cd01995">
    <property type="entry name" value="QueC-like"/>
    <property type="match status" value="1"/>
</dbReference>
<dbReference type="NCBIfam" id="TIGR00364">
    <property type="entry name" value="7-cyano-7-deazaguanine synthase QueC"/>
    <property type="match status" value="1"/>
</dbReference>
<dbReference type="GO" id="GO:0005524">
    <property type="term" value="F:ATP binding"/>
    <property type="evidence" value="ECO:0007669"/>
    <property type="project" value="UniProtKB-UniRule"/>
</dbReference>
<dbReference type="InterPro" id="IPR018317">
    <property type="entry name" value="QueC"/>
</dbReference>
<dbReference type="Gene3D" id="3.40.50.620">
    <property type="entry name" value="HUPs"/>
    <property type="match status" value="1"/>
</dbReference>
<comment type="caution">
    <text evidence="11">The sequence shown here is derived from an EMBL/GenBank/DDBJ whole genome shotgun (WGS) entry which is preliminary data.</text>
</comment>
<dbReference type="GO" id="GO:0008270">
    <property type="term" value="F:zinc ion binding"/>
    <property type="evidence" value="ECO:0007669"/>
    <property type="project" value="UniProtKB-UniRule"/>
</dbReference>
<keyword evidence="4 10" id="KW-0547">Nucleotide-binding</keyword>
<keyword evidence="6 10" id="KW-0067">ATP-binding</keyword>
<dbReference type="AlphaFoldDB" id="A0A1F4T912"/>
<keyword evidence="5 10" id="KW-0862">Zinc</keyword>
<protein>
    <recommendedName>
        <fullName evidence="8 10">7-cyano-7-deazaguanine synthase</fullName>
        <ecNumber evidence="8 10">6.3.4.20</ecNumber>
    </recommendedName>
    <alternativeName>
        <fullName evidence="10">7-cyano-7-carbaguanine synthase</fullName>
    </alternativeName>
    <alternativeName>
        <fullName evidence="10">PreQ(0) synthase</fullName>
    </alternativeName>
    <alternativeName>
        <fullName evidence="10">Queuosine biosynthesis protein QueC</fullName>
    </alternativeName>
</protein>
<accession>A0A1F4T912</accession>
<gene>
    <name evidence="10" type="primary">queC</name>
    <name evidence="11" type="ORF">A2311_03900</name>
</gene>
<dbReference type="STRING" id="1802583.A2311_03900"/>
<dbReference type="Proteomes" id="UP000178951">
    <property type="component" value="Unassembled WGS sequence"/>
</dbReference>
<evidence type="ECO:0000256" key="10">
    <source>
        <dbReference type="HAMAP-Rule" id="MF_01633"/>
    </source>
</evidence>
<comment type="catalytic activity">
    <reaction evidence="9 10">
        <text>7-carboxy-7-carbaguanine + NH4(+) + 2 ATP = 7-cyano-7-carbaguanine + 2 AMP + 2 diphosphate + 2 H(+)</text>
        <dbReference type="Rhea" id="RHEA:27982"/>
        <dbReference type="ChEBI" id="CHEBI:15378"/>
        <dbReference type="ChEBI" id="CHEBI:28938"/>
        <dbReference type="ChEBI" id="CHEBI:30616"/>
        <dbReference type="ChEBI" id="CHEBI:33019"/>
        <dbReference type="ChEBI" id="CHEBI:45075"/>
        <dbReference type="ChEBI" id="CHEBI:61036"/>
        <dbReference type="ChEBI" id="CHEBI:456215"/>
        <dbReference type="EC" id="6.3.4.20"/>
    </reaction>
</comment>
<feature type="binding site" evidence="10">
    <location>
        <position position="193"/>
    </location>
    <ligand>
        <name>Zn(2+)</name>
        <dbReference type="ChEBI" id="CHEBI:29105"/>
    </ligand>
</feature>
<feature type="binding site" evidence="10">
    <location>
        <position position="199"/>
    </location>
    <ligand>
        <name>Zn(2+)</name>
        <dbReference type="ChEBI" id="CHEBI:29105"/>
    </ligand>
</feature>
<reference evidence="11 12" key="1">
    <citation type="journal article" date="2016" name="Nat. Commun.">
        <title>Thousands of microbial genomes shed light on interconnected biogeochemical processes in an aquifer system.</title>
        <authorList>
            <person name="Anantharaman K."/>
            <person name="Brown C.T."/>
            <person name="Hug L.A."/>
            <person name="Sharon I."/>
            <person name="Castelle C.J."/>
            <person name="Probst A.J."/>
            <person name="Thomas B.C."/>
            <person name="Singh A."/>
            <person name="Wilkins M.J."/>
            <person name="Karaoz U."/>
            <person name="Brodie E.L."/>
            <person name="Williams K.H."/>
            <person name="Hubbard S.S."/>
            <person name="Banfield J.F."/>
        </authorList>
    </citation>
    <scope>NUCLEOTIDE SEQUENCE [LARGE SCALE GENOMIC DNA]</scope>
</reference>
<dbReference type="SUPFAM" id="SSF52402">
    <property type="entry name" value="Adenine nucleotide alpha hydrolases-like"/>
    <property type="match status" value="1"/>
</dbReference>
<evidence type="ECO:0000256" key="8">
    <source>
        <dbReference type="ARBA" id="ARBA00039149"/>
    </source>
</evidence>
<evidence type="ECO:0000256" key="6">
    <source>
        <dbReference type="ARBA" id="ARBA00022840"/>
    </source>
</evidence>
<evidence type="ECO:0000313" key="12">
    <source>
        <dbReference type="Proteomes" id="UP000178951"/>
    </source>
</evidence>